<name>A0A0A8ZLQ7_ARUDO</name>
<evidence type="ECO:0000313" key="1">
    <source>
        <dbReference type="EMBL" id="JAD37665.1"/>
    </source>
</evidence>
<dbReference type="AlphaFoldDB" id="A0A0A8ZLQ7"/>
<organism evidence="1">
    <name type="scientific">Arundo donax</name>
    <name type="common">Giant reed</name>
    <name type="synonym">Donax arundinaceus</name>
    <dbReference type="NCBI Taxonomy" id="35708"/>
    <lineage>
        <taxon>Eukaryota</taxon>
        <taxon>Viridiplantae</taxon>
        <taxon>Streptophyta</taxon>
        <taxon>Embryophyta</taxon>
        <taxon>Tracheophyta</taxon>
        <taxon>Spermatophyta</taxon>
        <taxon>Magnoliopsida</taxon>
        <taxon>Liliopsida</taxon>
        <taxon>Poales</taxon>
        <taxon>Poaceae</taxon>
        <taxon>PACMAD clade</taxon>
        <taxon>Arundinoideae</taxon>
        <taxon>Arundineae</taxon>
        <taxon>Arundo</taxon>
    </lineage>
</organism>
<proteinExistence type="predicted"/>
<reference evidence="1" key="2">
    <citation type="journal article" date="2015" name="Data Brief">
        <title>Shoot transcriptome of the giant reed, Arundo donax.</title>
        <authorList>
            <person name="Barrero R.A."/>
            <person name="Guerrero F.D."/>
            <person name="Moolhuijzen P."/>
            <person name="Goolsby J.A."/>
            <person name="Tidwell J."/>
            <person name="Bellgard S.E."/>
            <person name="Bellgard M.I."/>
        </authorList>
    </citation>
    <scope>NUCLEOTIDE SEQUENCE</scope>
    <source>
        <tissue evidence="1">Shoot tissue taken approximately 20 cm above the soil surface</tissue>
    </source>
</reference>
<sequence length="21" mass="2481">MMQLDGRTVSKLSFRILIMLK</sequence>
<dbReference type="EMBL" id="GBRH01260230">
    <property type="protein sequence ID" value="JAD37665.1"/>
    <property type="molecule type" value="Transcribed_RNA"/>
</dbReference>
<reference evidence="1" key="1">
    <citation type="submission" date="2014-09" db="EMBL/GenBank/DDBJ databases">
        <authorList>
            <person name="Magalhaes I.L.F."/>
            <person name="Oliveira U."/>
            <person name="Santos F.R."/>
            <person name="Vidigal T.H.D.A."/>
            <person name="Brescovit A.D."/>
            <person name="Santos A.J."/>
        </authorList>
    </citation>
    <scope>NUCLEOTIDE SEQUENCE</scope>
    <source>
        <tissue evidence="1">Shoot tissue taken approximately 20 cm above the soil surface</tissue>
    </source>
</reference>
<accession>A0A0A8ZLQ7</accession>
<protein>
    <submittedName>
        <fullName evidence="1">Uncharacterized protein</fullName>
    </submittedName>
</protein>